<keyword evidence="2" id="KW-0255">Endonuclease</keyword>
<sequence length="358" mass="38293">MSAPGASLAAMSRRRHATSAKVDAYTARIASGPGASLPRHTRMRESAAMTNNDGLVAESRVGLLARIATLRLHQRDGRRAPHKPLLVLLALGRLATTGSSALPWRDAQTQLGGLIAEFGPASKTSRAQSVAYPFTRLRSDGIWVLDRDVPMDTVGTLAAGSITGRFAPGVEEALAGDPGLVASVARALVESYFPDTIAPDLLSAVGLEPATVLHAADTVPDPMGASKRRRDPSWRELIIQAWDRQCAFCGFDGQLHGATVGIDAAHVRWFALEGPDDPDNGLALCALHHKLFDHGALGVDLNLCIHVSAIYSSRTDAGRAIHDLHGRSLKPRPGTAMPANEHLEWHRRWVFKGLPLTG</sequence>
<keyword evidence="3" id="KW-1185">Reference proteome</keyword>
<dbReference type="InterPro" id="IPR058813">
    <property type="entry name" value="DNA-SBD_ScoMcrA"/>
</dbReference>
<dbReference type="PIRSF" id="PIRSF030850">
    <property type="entry name" value="UCP030850"/>
    <property type="match status" value="1"/>
</dbReference>
<dbReference type="InterPro" id="IPR003615">
    <property type="entry name" value="HNH_nuc"/>
</dbReference>
<protein>
    <submittedName>
        <fullName evidence="2">HNH endonuclease</fullName>
    </submittedName>
</protein>
<dbReference type="Pfam" id="PF13391">
    <property type="entry name" value="HNH_2"/>
    <property type="match status" value="1"/>
</dbReference>
<proteinExistence type="predicted"/>
<keyword evidence="2" id="KW-0540">Nuclease</keyword>
<dbReference type="NCBIfam" id="NF045808">
    <property type="entry name" value="PT-DNA_restrict"/>
    <property type="match status" value="1"/>
</dbReference>
<dbReference type="SMART" id="SM00507">
    <property type="entry name" value="HNHc"/>
    <property type="match status" value="1"/>
</dbReference>
<dbReference type="InterPro" id="IPR011396">
    <property type="entry name" value="PT_DNA_restrict"/>
</dbReference>
<evidence type="ECO:0000313" key="3">
    <source>
        <dbReference type="Proteomes" id="UP000621500"/>
    </source>
</evidence>
<dbReference type="CDD" id="cd00085">
    <property type="entry name" value="HNHc"/>
    <property type="match status" value="1"/>
</dbReference>
<comment type="caution">
    <text evidence="2">The sequence shown here is derived from an EMBL/GenBank/DDBJ whole genome shotgun (WGS) entry which is preliminary data.</text>
</comment>
<dbReference type="Proteomes" id="UP000621500">
    <property type="component" value="Unassembled WGS sequence"/>
</dbReference>
<feature type="domain" description="HNH nuclease" evidence="1">
    <location>
        <begin position="233"/>
        <end position="290"/>
    </location>
</feature>
<dbReference type="Pfam" id="PF26340">
    <property type="entry name" value="DNA-SBD_ScoMcrA"/>
    <property type="match status" value="1"/>
</dbReference>
<organism evidence="2 3">
    <name type="scientific">Plantactinospora mayteni</name>
    <dbReference type="NCBI Taxonomy" id="566021"/>
    <lineage>
        <taxon>Bacteria</taxon>
        <taxon>Bacillati</taxon>
        <taxon>Actinomycetota</taxon>
        <taxon>Actinomycetes</taxon>
        <taxon>Micromonosporales</taxon>
        <taxon>Micromonosporaceae</taxon>
        <taxon>Plantactinospora</taxon>
    </lineage>
</organism>
<name>A0ABQ4F3F7_9ACTN</name>
<evidence type="ECO:0000313" key="2">
    <source>
        <dbReference type="EMBL" id="GIH01456.1"/>
    </source>
</evidence>
<dbReference type="GO" id="GO:0004519">
    <property type="term" value="F:endonuclease activity"/>
    <property type="evidence" value="ECO:0007669"/>
    <property type="project" value="UniProtKB-KW"/>
</dbReference>
<dbReference type="EMBL" id="BONX01000072">
    <property type="protein sequence ID" value="GIH01456.1"/>
    <property type="molecule type" value="Genomic_DNA"/>
</dbReference>
<reference evidence="2 3" key="1">
    <citation type="submission" date="2021-01" db="EMBL/GenBank/DDBJ databases">
        <title>Whole genome shotgun sequence of Plantactinospora mayteni NBRC 109088.</title>
        <authorList>
            <person name="Komaki H."/>
            <person name="Tamura T."/>
        </authorList>
    </citation>
    <scope>NUCLEOTIDE SEQUENCE [LARGE SCALE GENOMIC DNA]</scope>
    <source>
        <strain evidence="2 3">NBRC 109088</strain>
    </source>
</reference>
<keyword evidence="2" id="KW-0378">Hydrolase</keyword>
<evidence type="ECO:0000259" key="1">
    <source>
        <dbReference type="SMART" id="SM00507"/>
    </source>
</evidence>
<gene>
    <name evidence="2" type="ORF">Pma05_80280</name>
</gene>
<accession>A0ABQ4F3F7</accession>